<dbReference type="GO" id="GO:0019698">
    <property type="term" value="P:D-galacturonate catabolic process"/>
    <property type="evidence" value="ECO:0007669"/>
    <property type="project" value="TreeGrafter"/>
</dbReference>
<dbReference type="Gene3D" id="2.60.120.10">
    <property type="entry name" value="Jelly Rolls"/>
    <property type="match status" value="1"/>
</dbReference>
<evidence type="ECO:0000313" key="8">
    <source>
        <dbReference type="EMBL" id="MBH0237694.1"/>
    </source>
</evidence>
<name>A0A931I1I9_9HYPH</name>
<evidence type="ECO:0000256" key="7">
    <source>
        <dbReference type="HAMAP-Rule" id="MF_00687"/>
    </source>
</evidence>
<reference evidence="8" key="1">
    <citation type="submission" date="2020-12" db="EMBL/GenBank/DDBJ databases">
        <title>Methylobrevis albus sp. nov., isolated from fresh water lack sediment.</title>
        <authorList>
            <person name="Zou Q."/>
        </authorList>
    </citation>
    <scope>NUCLEOTIDE SEQUENCE</scope>
    <source>
        <strain evidence="8">L22</strain>
    </source>
</reference>
<dbReference type="InterPro" id="IPR021120">
    <property type="entry name" value="KduI/IolB_isomerase"/>
</dbReference>
<evidence type="ECO:0000256" key="1">
    <source>
        <dbReference type="ARBA" id="ARBA00000552"/>
    </source>
</evidence>
<dbReference type="CDD" id="cd20491">
    <property type="entry name" value="cupin_KduI_C"/>
    <property type="match status" value="1"/>
</dbReference>
<feature type="binding site" evidence="7">
    <location>
        <position position="245"/>
    </location>
    <ligand>
        <name>Zn(2+)</name>
        <dbReference type="ChEBI" id="CHEBI:29105"/>
    </ligand>
</feature>
<comment type="function">
    <text evidence="7">Catalyzes the isomerization of 5-dehydro-4-deoxy-D-glucuronate to 3-deoxy-D-glycero-2,5-hexodiulosonate.</text>
</comment>
<proteinExistence type="inferred from homology"/>
<dbReference type="InterPro" id="IPR007045">
    <property type="entry name" value="KduI"/>
</dbReference>
<dbReference type="EMBL" id="JADZLT010000049">
    <property type="protein sequence ID" value="MBH0237694.1"/>
    <property type="molecule type" value="Genomic_DNA"/>
</dbReference>
<keyword evidence="6 7" id="KW-0413">Isomerase</keyword>
<dbReference type="PIRSF" id="PIRSF006625">
    <property type="entry name" value="KduI"/>
    <property type="match status" value="1"/>
</dbReference>
<dbReference type="InterPro" id="IPR014710">
    <property type="entry name" value="RmlC-like_jellyroll"/>
</dbReference>
<dbReference type="InterPro" id="IPR027449">
    <property type="entry name" value="KduI_N"/>
</dbReference>
<evidence type="ECO:0000256" key="5">
    <source>
        <dbReference type="ARBA" id="ARBA00022833"/>
    </source>
</evidence>
<protein>
    <recommendedName>
        <fullName evidence="7">4-deoxy-L-threo-5-hexosulose-uronate ketol-isomerase</fullName>
        <ecNumber evidence="7">5.3.1.17</ecNumber>
    </recommendedName>
    <alternativeName>
        <fullName evidence="7">5-keto-4-deoxyuronate isomerase</fullName>
    </alternativeName>
    <alternativeName>
        <fullName evidence="7">DKI isomerase</fullName>
    </alternativeName>
</protein>
<comment type="pathway">
    <text evidence="2 7">Glycan metabolism; pectin degradation; 2-dehydro-3-deoxy-D-gluconate from pectin: step 4/5.</text>
</comment>
<keyword evidence="4 7" id="KW-0479">Metal-binding</keyword>
<dbReference type="GO" id="GO:0008270">
    <property type="term" value="F:zinc ion binding"/>
    <property type="evidence" value="ECO:0007669"/>
    <property type="project" value="UniProtKB-UniRule"/>
</dbReference>
<dbReference type="HAMAP" id="MF_00687">
    <property type="entry name" value="KduI"/>
    <property type="match status" value="1"/>
</dbReference>
<dbReference type="SUPFAM" id="SSF51182">
    <property type="entry name" value="RmlC-like cupins"/>
    <property type="match status" value="1"/>
</dbReference>
<comment type="cofactor">
    <cofactor evidence="7">
        <name>Zn(2+)</name>
        <dbReference type="ChEBI" id="CHEBI:29105"/>
    </cofactor>
    <text evidence="7">Binds 1 zinc ion per subunit.</text>
</comment>
<comment type="catalytic activity">
    <reaction evidence="1 7">
        <text>5-dehydro-4-deoxy-D-glucuronate = 3-deoxy-D-glycero-2,5-hexodiulosonate</text>
        <dbReference type="Rhea" id="RHEA:23896"/>
        <dbReference type="ChEBI" id="CHEBI:17117"/>
        <dbReference type="ChEBI" id="CHEBI:29071"/>
        <dbReference type="EC" id="5.3.1.17"/>
    </reaction>
</comment>
<evidence type="ECO:0000313" key="9">
    <source>
        <dbReference type="Proteomes" id="UP000631694"/>
    </source>
</evidence>
<dbReference type="GO" id="GO:0008697">
    <property type="term" value="F:4-deoxy-L-threo-5-hexosulose-uronate ketol-isomerase activity"/>
    <property type="evidence" value="ECO:0007669"/>
    <property type="project" value="UniProtKB-UniRule"/>
</dbReference>
<evidence type="ECO:0000256" key="4">
    <source>
        <dbReference type="ARBA" id="ARBA00022723"/>
    </source>
</evidence>
<feature type="binding site" evidence="7">
    <location>
        <position position="203"/>
    </location>
    <ligand>
        <name>Zn(2+)</name>
        <dbReference type="ChEBI" id="CHEBI:29105"/>
    </ligand>
</feature>
<comment type="similarity">
    <text evidence="3 7">Belongs to the KduI family.</text>
</comment>
<keyword evidence="5 7" id="KW-0862">Zinc</keyword>
<dbReference type="PANTHER" id="PTHR38461">
    <property type="entry name" value="4-DEOXY-L-THREO-5-HEXOSULOSE-URONATE KETOL-ISOMERASE"/>
    <property type="match status" value="1"/>
</dbReference>
<sequence>MPIETRHAIHPEHASMFDTEALRANFLIQGLFVPGEINLTYSHYERLVVGGAAPAGSPLTLEPAKATGTPFFLARRELGIINVGGAGTVTADGERFELGARDVLYVAQGTKEVTFASADAAAPALFYLVSTPAHQRHATRRIAIAEAKRVELGAQETANKRTIFQLIHPDVCTSCQLVMGMTQLEPGSVWNTMPAHVHDRRSEAYLYFDLAAGAKVFHLMGEPEETRHLVVGDREAILSPPWSIHSGCGTSAYAFVWAMGGDNIDYTDMDPVTLEMLK</sequence>
<dbReference type="InterPro" id="IPR011051">
    <property type="entry name" value="RmlC_Cupin_sf"/>
</dbReference>
<keyword evidence="9" id="KW-1185">Reference proteome</keyword>
<gene>
    <name evidence="7 8" type="primary">kduI</name>
    <name evidence="8" type="ORF">I5731_07675</name>
</gene>
<dbReference type="NCBIfam" id="NF002091">
    <property type="entry name" value="PRK00924.1"/>
    <property type="match status" value="1"/>
</dbReference>
<dbReference type="RefSeq" id="WP_197310777.1">
    <property type="nucleotide sequence ID" value="NZ_JADZLT010000049.1"/>
</dbReference>
<dbReference type="GO" id="GO:0045490">
    <property type="term" value="P:pectin catabolic process"/>
    <property type="evidence" value="ECO:0007669"/>
    <property type="project" value="UniProtKB-UniRule"/>
</dbReference>
<organism evidence="8 9">
    <name type="scientific">Methylobrevis albus</name>
    <dbReference type="NCBI Taxonomy" id="2793297"/>
    <lineage>
        <taxon>Bacteria</taxon>
        <taxon>Pseudomonadati</taxon>
        <taxon>Pseudomonadota</taxon>
        <taxon>Alphaproteobacteria</taxon>
        <taxon>Hyphomicrobiales</taxon>
        <taxon>Pleomorphomonadaceae</taxon>
        <taxon>Methylobrevis</taxon>
    </lineage>
</organism>
<dbReference type="Proteomes" id="UP000631694">
    <property type="component" value="Unassembled WGS sequence"/>
</dbReference>
<dbReference type="GO" id="GO:0042840">
    <property type="term" value="P:D-glucuronate catabolic process"/>
    <property type="evidence" value="ECO:0007669"/>
    <property type="project" value="TreeGrafter"/>
</dbReference>
<dbReference type="PANTHER" id="PTHR38461:SF1">
    <property type="entry name" value="4-DEOXY-L-THREO-5-HEXOSULOSE-URONATE KETOL-ISOMERASE"/>
    <property type="match status" value="1"/>
</dbReference>
<feature type="binding site" evidence="7">
    <location>
        <position position="198"/>
    </location>
    <ligand>
        <name>Zn(2+)</name>
        <dbReference type="ChEBI" id="CHEBI:29105"/>
    </ligand>
</feature>
<evidence type="ECO:0000256" key="3">
    <source>
        <dbReference type="ARBA" id="ARBA00008086"/>
    </source>
</evidence>
<dbReference type="Pfam" id="PF04962">
    <property type="entry name" value="KduI"/>
    <property type="match status" value="1"/>
</dbReference>
<dbReference type="AlphaFoldDB" id="A0A931I1I9"/>
<evidence type="ECO:0000256" key="6">
    <source>
        <dbReference type="ARBA" id="ARBA00023235"/>
    </source>
</evidence>
<dbReference type="Gene3D" id="2.60.120.520">
    <property type="entry name" value="pectin degrading enzyme 5-keto 4- deoxyuronate isomerase, domain 1"/>
    <property type="match status" value="1"/>
</dbReference>
<dbReference type="CDD" id="cd20294">
    <property type="entry name" value="cupin_KduI_N"/>
    <property type="match status" value="1"/>
</dbReference>
<evidence type="ECO:0000256" key="2">
    <source>
        <dbReference type="ARBA" id="ARBA00005148"/>
    </source>
</evidence>
<accession>A0A931I1I9</accession>
<comment type="caution">
    <text evidence="8">The sequence shown here is derived from an EMBL/GenBank/DDBJ whole genome shotgun (WGS) entry which is preliminary data.</text>
</comment>
<feature type="binding site" evidence="7">
    <location>
        <position position="196"/>
    </location>
    <ligand>
        <name>Zn(2+)</name>
        <dbReference type="ChEBI" id="CHEBI:29105"/>
    </ligand>
</feature>
<dbReference type="EC" id="5.3.1.17" evidence="7"/>